<name>A0AAV7SQI9_PLEWA</name>
<sequence>MHRALRVQVTFLSERVQVLERRAEDAEGHSRRNNIQIVGMPEGVEGADAVAYLETWLRTIMNKRPLTPFFALERAHRVPTRRLEPGRPPDQ</sequence>
<gene>
    <name evidence="1" type="ORF">NDU88_006806</name>
</gene>
<keyword evidence="2" id="KW-1185">Reference proteome</keyword>
<evidence type="ECO:0000313" key="1">
    <source>
        <dbReference type="EMBL" id="KAJ1166402.1"/>
    </source>
</evidence>
<dbReference type="Proteomes" id="UP001066276">
    <property type="component" value="Chromosome 4_2"/>
</dbReference>
<dbReference type="AlphaFoldDB" id="A0AAV7SQI9"/>
<dbReference type="EMBL" id="JANPWB010000008">
    <property type="protein sequence ID" value="KAJ1166402.1"/>
    <property type="molecule type" value="Genomic_DNA"/>
</dbReference>
<protein>
    <submittedName>
        <fullName evidence="1">Uncharacterized protein</fullName>
    </submittedName>
</protein>
<proteinExistence type="predicted"/>
<organism evidence="1 2">
    <name type="scientific">Pleurodeles waltl</name>
    <name type="common">Iberian ribbed newt</name>
    <dbReference type="NCBI Taxonomy" id="8319"/>
    <lineage>
        <taxon>Eukaryota</taxon>
        <taxon>Metazoa</taxon>
        <taxon>Chordata</taxon>
        <taxon>Craniata</taxon>
        <taxon>Vertebrata</taxon>
        <taxon>Euteleostomi</taxon>
        <taxon>Amphibia</taxon>
        <taxon>Batrachia</taxon>
        <taxon>Caudata</taxon>
        <taxon>Salamandroidea</taxon>
        <taxon>Salamandridae</taxon>
        <taxon>Pleurodelinae</taxon>
        <taxon>Pleurodeles</taxon>
    </lineage>
</organism>
<reference evidence="1" key="1">
    <citation type="journal article" date="2022" name="bioRxiv">
        <title>Sequencing and chromosome-scale assembly of the giantPleurodeles waltlgenome.</title>
        <authorList>
            <person name="Brown T."/>
            <person name="Elewa A."/>
            <person name="Iarovenko S."/>
            <person name="Subramanian E."/>
            <person name="Araus A.J."/>
            <person name="Petzold A."/>
            <person name="Susuki M."/>
            <person name="Suzuki K.-i.T."/>
            <person name="Hayashi T."/>
            <person name="Toyoda A."/>
            <person name="Oliveira C."/>
            <person name="Osipova E."/>
            <person name="Leigh N.D."/>
            <person name="Simon A."/>
            <person name="Yun M.H."/>
        </authorList>
    </citation>
    <scope>NUCLEOTIDE SEQUENCE</scope>
    <source>
        <strain evidence="1">20211129_DDA</strain>
        <tissue evidence="1">Liver</tissue>
    </source>
</reference>
<evidence type="ECO:0000313" key="2">
    <source>
        <dbReference type="Proteomes" id="UP001066276"/>
    </source>
</evidence>
<accession>A0AAV7SQI9</accession>
<dbReference type="Gene3D" id="3.30.70.1820">
    <property type="entry name" value="L1 transposable element, RRM domain"/>
    <property type="match status" value="1"/>
</dbReference>
<comment type="caution">
    <text evidence="1">The sequence shown here is derived from an EMBL/GenBank/DDBJ whole genome shotgun (WGS) entry which is preliminary data.</text>
</comment>